<comment type="caution">
    <text evidence="2">The sequence shown here is derived from an EMBL/GenBank/DDBJ whole genome shotgun (WGS) entry which is preliminary data.</text>
</comment>
<dbReference type="Pfam" id="PF06218">
    <property type="entry name" value="NPR2"/>
    <property type="match status" value="1"/>
</dbReference>
<organism evidence="2 3">
    <name type="scientific">Clavelina lepadiformis</name>
    <name type="common">Light-bulb sea squirt</name>
    <name type="synonym">Ascidia lepadiformis</name>
    <dbReference type="NCBI Taxonomy" id="159417"/>
    <lineage>
        <taxon>Eukaryota</taxon>
        <taxon>Metazoa</taxon>
        <taxon>Chordata</taxon>
        <taxon>Tunicata</taxon>
        <taxon>Ascidiacea</taxon>
        <taxon>Aplousobranchia</taxon>
        <taxon>Clavelinidae</taxon>
        <taxon>Clavelina</taxon>
    </lineage>
</organism>
<evidence type="ECO:0000313" key="3">
    <source>
        <dbReference type="Proteomes" id="UP001642483"/>
    </source>
</evidence>
<dbReference type="PANTHER" id="PTHR12991">
    <property type="entry name" value="NITROGEN PERMEASE REGULATOR 2/TUMOR SUPPRESSOR CANDIDATE 4"/>
    <property type="match status" value="1"/>
</dbReference>
<evidence type="ECO:0000313" key="2">
    <source>
        <dbReference type="EMBL" id="CAK8689336.1"/>
    </source>
</evidence>
<proteinExistence type="inferred from homology"/>
<reference evidence="2 3" key="1">
    <citation type="submission" date="2024-02" db="EMBL/GenBank/DDBJ databases">
        <authorList>
            <person name="Daric V."/>
            <person name="Darras S."/>
        </authorList>
    </citation>
    <scope>NUCLEOTIDE SEQUENCE [LARGE SCALE GENOMIC DNA]</scope>
</reference>
<comment type="similarity">
    <text evidence="1">Belongs to the NPR2 family.</text>
</comment>
<gene>
    <name evidence="2" type="ORF">CVLEPA_LOCUS21355</name>
</gene>
<dbReference type="EMBL" id="CAWYQH010000108">
    <property type="protein sequence ID" value="CAK8689336.1"/>
    <property type="molecule type" value="Genomic_DNA"/>
</dbReference>
<keyword evidence="3" id="KW-1185">Reference proteome</keyword>
<dbReference type="Proteomes" id="UP001642483">
    <property type="component" value="Unassembled WGS sequence"/>
</dbReference>
<accession>A0ABP0GC32</accession>
<dbReference type="PANTHER" id="PTHR12991:SF10">
    <property type="entry name" value="GATOR COMPLEX PROTEIN NPRL2"/>
    <property type="match status" value="1"/>
</dbReference>
<evidence type="ECO:0008006" key="4">
    <source>
        <dbReference type="Google" id="ProtNLM"/>
    </source>
</evidence>
<name>A0ABP0GC32_CLALP</name>
<dbReference type="InterPro" id="IPR009348">
    <property type="entry name" value="NPR2-like"/>
</dbReference>
<protein>
    <recommendedName>
        <fullName evidence="4">Nitrogen permease regulator 2-like protein</fullName>
    </recommendedName>
</protein>
<evidence type="ECO:0000256" key="1">
    <source>
        <dbReference type="ARBA" id="ARBA00008433"/>
    </source>
</evidence>
<sequence>MEAQEYIQKHPIECMFFSEFHHKQGPKITHQFPPNYVTNERELLQAVQDYLIPKSGLKQKLITVNAIGKKVIGCPVFIDDPHYQRNGYIFNFGLVLANIHKSSPCIPLIKKLSSYMTELERESYFVSNETTKSLIPEILKKMLTELNEKGSCSIPVNKSTTIYLKVFPPCISPPDVYDHHVPILTISKDDFDLEEWDLTTQLVLPFIDGFRHVKKIAMLADADPNLIRICIQNLAFYNQIKLISIFQYSNMYITTAKLNQIMENPRLQSECLRFIAKKGHQLPTLHDVMTLYCGLSPGVKVQDLCLRHQNEMTRVNEQKLIQFGLIHNLIRRIHMYPVKISTDFSYRGQTELQRYTTGQHSAEEVCCQLGISHSELLSRIERDPNIAICWK</sequence>